<sequence length="94" mass="10243">MNITASSSQPALSSSPCSPPLILLFEGPKVAASFPVLAHLVIKAHNHSRFRPLRRRVHSRPILAGLEALLIADSYRACPVWLSTALCGWSADLW</sequence>
<dbReference type="AlphaFoldDB" id="A0A9P3UKG4"/>
<comment type="caution">
    <text evidence="1">The sequence shown here is derived from an EMBL/GenBank/DDBJ whole genome shotgun (WGS) entry which is preliminary data.</text>
</comment>
<evidence type="ECO:0000313" key="1">
    <source>
        <dbReference type="EMBL" id="GLB38079.1"/>
    </source>
</evidence>
<dbReference type="EMBL" id="BRPK01000004">
    <property type="protein sequence ID" value="GLB38079.1"/>
    <property type="molecule type" value="Genomic_DNA"/>
</dbReference>
<evidence type="ECO:0000313" key="2">
    <source>
        <dbReference type="Proteomes" id="UP001063166"/>
    </source>
</evidence>
<accession>A0A9P3UKG4</accession>
<dbReference type="Proteomes" id="UP001063166">
    <property type="component" value="Unassembled WGS sequence"/>
</dbReference>
<protein>
    <submittedName>
        <fullName evidence="1">Uncharacterized protein</fullName>
    </submittedName>
</protein>
<name>A0A9P3UKG4_LYOSH</name>
<keyword evidence="2" id="KW-1185">Reference proteome</keyword>
<reference evidence="1" key="1">
    <citation type="submission" date="2022-07" db="EMBL/GenBank/DDBJ databases">
        <title>The genome of Lyophyllum shimeji provides insight into the initial evolution of ectomycorrhizal fungal genome.</title>
        <authorList>
            <person name="Kobayashi Y."/>
            <person name="Shibata T."/>
            <person name="Hirakawa H."/>
            <person name="Shigenobu S."/>
            <person name="Nishiyama T."/>
            <person name="Yamada A."/>
            <person name="Hasebe M."/>
            <person name="Kawaguchi M."/>
        </authorList>
    </citation>
    <scope>NUCLEOTIDE SEQUENCE</scope>
    <source>
        <strain evidence="1">AT787</strain>
    </source>
</reference>
<organism evidence="1 2">
    <name type="scientific">Lyophyllum shimeji</name>
    <name type="common">Hon-shimeji</name>
    <name type="synonym">Tricholoma shimeji</name>
    <dbReference type="NCBI Taxonomy" id="47721"/>
    <lineage>
        <taxon>Eukaryota</taxon>
        <taxon>Fungi</taxon>
        <taxon>Dikarya</taxon>
        <taxon>Basidiomycota</taxon>
        <taxon>Agaricomycotina</taxon>
        <taxon>Agaricomycetes</taxon>
        <taxon>Agaricomycetidae</taxon>
        <taxon>Agaricales</taxon>
        <taxon>Tricholomatineae</taxon>
        <taxon>Lyophyllaceae</taxon>
        <taxon>Lyophyllum</taxon>
    </lineage>
</organism>
<proteinExistence type="predicted"/>
<gene>
    <name evidence="1" type="ORF">LshimejAT787_0411300</name>
</gene>